<evidence type="ECO:0000313" key="3">
    <source>
        <dbReference type="WBParaSite" id="PgR160_g001_t01"/>
    </source>
</evidence>
<protein>
    <submittedName>
        <fullName evidence="3">Uncharacterized protein</fullName>
    </submittedName>
</protein>
<organism evidence="2 3">
    <name type="scientific">Parascaris univalens</name>
    <name type="common">Nematode worm</name>
    <dbReference type="NCBI Taxonomy" id="6257"/>
    <lineage>
        <taxon>Eukaryota</taxon>
        <taxon>Metazoa</taxon>
        <taxon>Ecdysozoa</taxon>
        <taxon>Nematoda</taxon>
        <taxon>Chromadorea</taxon>
        <taxon>Rhabditida</taxon>
        <taxon>Spirurina</taxon>
        <taxon>Ascaridomorpha</taxon>
        <taxon>Ascaridoidea</taxon>
        <taxon>Ascarididae</taxon>
        <taxon>Parascaris</taxon>
    </lineage>
</organism>
<dbReference type="Proteomes" id="UP000887569">
    <property type="component" value="Unplaced"/>
</dbReference>
<reference evidence="3" key="1">
    <citation type="submission" date="2022-11" db="UniProtKB">
        <authorList>
            <consortium name="WormBaseParasite"/>
        </authorList>
    </citation>
    <scope>IDENTIFICATION</scope>
</reference>
<feature type="region of interest" description="Disordered" evidence="1">
    <location>
        <begin position="1"/>
        <end position="20"/>
    </location>
</feature>
<accession>A0A915CFQ4</accession>
<dbReference type="WBParaSite" id="PgR160_g001_t01">
    <property type="protein sequence ID" value="PgR160_g001_t01"/>
    <property type="gene ID" value="PgR160_g001"/>
</dbReference>
<dbReference type="AlphaFoldDB" id="A0A915CFQ4"/>
<sequence>MVTGVPSGTGPNANTVNGDGNDLFERQCVGSAVQITFGQPVGRSFVEAVIVKIDEMDEVNEGTASERCGNVVMRQWRGTRCDLYLVDHMHQAG</sequence>
<name>A0A915CFQ4_PARUN</name>
<proteinExistence type="predicted"/>
<evidence type="ECO:0000256" key="1">
    <source>
        <dbReference type="SAM" id="MobiDB-lite"/>
    </source>
</evidence>
<evidence type="ECO:0000313" key="2">
    <source>
        <dbReference type="Proteomes" id="UP000887569"/>
    </source>
</evidence>
<feature type="compositionally biased region" description="Polar residues" evidence="1">
    <location>
        <begin position="9"/>
        <end position="18"/>
    </location>
</feature>
<keyword evidence="2" id="KW-1185">Reference proteome</keyword>